<evidence type="ECO:0000313" key="2">
    <source>
        <dbReference type="Proteomes" id="UP001597076"/>
    </source>
</evidence>
<protein>
    <submittedName>
        <fullName evidence="1">Carboxypeptidase regulatory-like domain-containing protein</fullName>
    </submittedName>
</protein>
<dbReference type="AlphaFoldDB" id="A0ABD6BKE7"/>
<dbReference type="Proteomes" id="UP001597076">
    <property type="component" value="Unassembled WGS sequence"/>
</dbReference>
<accession>A0ABD6BKE7</accession>
<dbReference type="InterPro" id="IPR013784">
    <property type="entry name" value="Carb-bd-like_fold"/>
</dbReference>
<comment type="caution">
    <text evidence="1">The sequence shown here is derived from an EMBL/GenBank/DDBJ whole genome shotgun (WGS) entry which is preliminary data.</text>
</comment>
<name>A0ABD6BKE7_9EURY</name>
<keyword evidence="2" id="KW-1185">Reference proteome</keyword>
<proteinExistence type="predicted"/>
<evidence type="ECO:0000313" key="1">
    <source>
        <dbReference type="EMBL" id="MFD1565589.1"/>
    </source>
</evidence>
<dbReference type="SUPFAM" id="SSF49373">
    <property type="entry name" value="Invasin/intimin cell-adhesion fragments"/>
    <property type="match status" value="1"/>
</dbReference>
<gene>
    <name evidence="1" type="ORF">ACFR99_18830</name>
</gene>
<dbReference type="Gene3D" id="2.60.40.1120">
    <property type="entry name" value="Carboxypeptidase-like, regulatory domain"/>
    <property type="match status" value="2"/>
</dbReference>
<dbReference type="InterPro" id="IPR008964">
    <property type="entry name" value="Invasin/intimin_cell_adhesion"/>
</dbReference>
<dbReference type="RefSeq" id="WP_390290789.1">
    <property type="nucleotide sequence ID" value="NZ_JBHUDI010000011.1"/>
</dbReference>
<sequence>MVIAPIGTVAGQTSSDTTSVQVVNLDTGNPVAGQTVNLEYSNSSMDYTDIHGTYTTNDSGYVTVEDDLEAQYGSDVELNWRIDSADGQSWVGDEHAEVSPNGHTTVHTYEEPVIDPGDKTVDSVDVDVFPSEYNSTAQVRLLGMDGTDSAVVNENFISNAVDVSSASSDSPYTITFDDANLSDHNILQLERDSWVSIDGYTVNYADGTSNSHQMDKPEPGTVTVSVLNESGSFMEGVEVRAVDPDWDGTSEDGVHETVTTNSEGVAELSLQPAEYRIEVNADNYSVQTHSVTVEEGKTKTVTSNLDPEPDMGTLEVTTTNASSGETINGADIEIINSNGETVTTQSSPTSIDVPVGYYDVLASGVDGYGTASEYDVEVTAGTTTTTTLALPDNQTDGENGIVGDHVLTVDDNKSVKSVTMKAESSGEIVVGIHGKNASSSDSDFLSGFSFTVYTSGDTFEIKNEDTDFDMNNYDEIHIVEEDNHTAEISPSIVYDSQGGGGGGGGDDGGMSNSTVMIIGGAALIAVALLKQG</sequence>
<organism evidence="1 2">
    <name type="scientific">Haloarchaeobius amylolyticus</name>
    <dbReference type="NCBI Taxonomy" id="1198296"/>
    <lineage>
        <taxon>Archaea</taxon>
        <taxon>Methanobacteriati</taxon>
        <taxon>Methanobacteriota</taxon>
        <taxon>Stenosarchaea group</taxon>
        <taxon>Halobacteria</taxon>
        <taxon>Halobacteriales</taxon>
        <taxon>Halorubellaceae</taxon>
        <taxon>Haloarchaeobius</taxon>
    </lineage>
</organism>
<dbReference type="EMBL" id="JBHUDI010000011">
    <property type="protein sequence ID" value="MFD1565589.1"/>
    <property type="molecule type" value="Genomic_DNA"/>
</dbReference>
<dbReference type="SUPFAM" id="SSF49452">
    <property type="entry name" value="Starch-binding domain-like"/>
    <property type="match status" value="1"/>
</dbReference>
<dbReference type="Pfam" id="PF13620">
    <property type="entry name" value="CarboxypepD_reg"/>
    <property type="match status" value="1"/>
</dbReference>
<reference evidence="1 2" key="1">
    <citation type="journal article" date="2019" name="Int. J. Syst. Evol. Microbiol.">
        <title>The Global Catalogue of Microorganisms (GCM) 10K type strain sequencing project: providing services to taxonomists for standard genome sequencing and annotation.</title>
        <authorList>
            <consortium name="The Broad Institute Genomics Platform"/>
            <consortium name="The Broad Institute Genome Sequencing Center for Infectious Disease"/>
            <person name="Wu L."/>
            <person name="Ma J."/>
        </authorList>
    </citation>
    <scope>NUCLEOTIDE SEQUENCE [LARGE SCALE GENOMIC DNA]</scope>
    <source>
        <strain evidence="1 2">CGMCC 1.12230</strain>
    </source>
</reference>